<gene>
    <name evidence="2" type="ORF">KS407_20685</name>
</gene>
<protein>
    <submittedName>
        <fullName evidence="2">Small multi-drug export protein</fullName>
    </submittedName>
</protein>
<keyword evidence="1" id="KW-0812">Transmembrane</keyword>
<feature type="transmembrane region" description="Helical" evidence="1">
    <location>
        <begin position="38"/>
        <end position="60"/>
    </location>
</feature>
<dbReference type="RefSeq" id="WP_088073835.1">
    <property type="nucleotide sequence ID" value="NZ_JAHQCR010000087.1"/>
</dbReference>
<evidence type="ECO:0000313" key="2">
    <source>
        <dbReference type="EMBL" id="MBU9723840.1"/>
    </source>
</evidence>
<organism evidence="2 3">
    <name type="scientific">Evansella alkalicola</name>
    <dbReference type="NCBI Taxonomy" id="745819"/>
    <lineage>
        <taxon>Bacteria</taxon>
        <taxon>Bacillati</taxon>
        <taxon>Bacillota</taxon>
        <taxon>Bacilli</taxon>
        <taxon>Bacillales</taxon>
        <taxon>Bacillaceae</taxon>
        <taxon>Evansella</taxon>
    </lineage>
</organism>
<name>A0ABS6K2B8_9BACI</name>
<keyword evidence="1" id="KW-0472">Membrane</keyword>
<evidence type="ECO:0000313" key="3">
    <source>
        <dbReference type="Proteomes" id="UP000790580"/>
    </source>
</evidence>
<evidence type="ECO:0000256" key="1">
    <source>
        <dbReference type="SAM" id="Phobius"/>
    </source>
</evidence>
<dbReference type="Proteomes" id="UP000790580">
    <property type="component" value="Unassembled WGS sequence"/>
</dbReference>
<reference evidence="2 3" key="1">
    <citation type="submission" date="2021-06" db="EMBL/GenBank/DDBJ databases">
        <title>Bacillus sp. RD4P76, an endophyte from a halophyte.</title>
        <authorList>
            <person name="Sun J.-Q."/>
        </authorList>
    </citation>
    <scope>NUCLEOTIDE SEQUENCE [LARGE SCALE GENOMIC DNA]</scope>
    <source>
        <strain evidence="2 3">JCM 17098</strain>
    </source>
</reference>
<feature type="transmembrane region" description="Helical" evidence="1">
    <location>
        <begin position="7"/>
        <end position="32"/>
    </location>
</feature>
<proteinExistence type="predicted"/>
<keyword evidence="3" id="KW-1185">Reference proteome</keyword>
<dbReference type="InterPro" id="IPR009577">
    <property type="entry name" value="Sm_multidrug_ex"/>
</dbReference>
<accession>A0ABS6K2B8</accession>
<feature type="transmembrane region" description="Helical" evidence="1">
    <location>
        <begin position="95"/>
        <end position="119"/>
    </location>
</feature>
<sequence>MEILHVFWPYILVFIFAATPFFEAFTVIPLGIFVGLPIVPVFILGITGNVLTVLLVILFINKIKEWRRKRSNTDEEKPTSKRALRAQTIWKKYGLPGLALIGPLFVGSHLTAFMSISLGGTKRKVAYWMTASMIIWSITFTILVYYGIDFLGIENRNLFDNINGN</sequence>
<dbReference type="Pfam" id="PF06695">
    <property type="entry name" value="Sm_multidrug_ex"/>
    <property type="match status" value="1"/>
</dbReference>
<comment type="caution">
    <text evidence="2">The sequence shown here is derived from an EMBL/GenBank/DDBJ whole genome shotgun (WGS) entry which is preliminary data.</text>
</comment>
<feature type="transmembrane region" description="Helical" evidence="1">
    <location>
        <begin position="125"/>
        <end position="148"/>
    </location>
</feature>
<keyword evidence="1" id="KW-1133">Transmembrane helix</keyword>
<dbReference type="EMBL" id="JAHQCR010000087">
    <property type="protein sequence ID" value="MBU9723840.1"/>
    <property type="molecule type" value="Genomic_DNA"/>
</dbReference>